<accession>A0A6C0JCJ1</accession>
<evidence type="ECO:0000313" key="1">
    <source>
        <dbReference type="EMBL" id="QHU01334.1"/>
    </source>
</evidence>
<dbReference type="AlphaFoldDB" id="A0A6C0JCJ1"/>
<organism evidence="1">
    <name type="scientific">viral metagenome</name>
    <dbReference type="NCBI Taxonomy" id="1070528"/>
    <lineage>
        <taxon>unclassified sequences</taxon>
        <taxon>metagenomes</taxon>
        <taxon>organismal metagenomes</taxon>
    </lineage>
</organism>
<reference evidence="1" key="1">
    <citation type="journal article" date="2020" name="Nature">
        <title>Giant virus diversity and host interactions through global metagenomics.</title>
        <authorList>
            <person name="Schulz F."/>
            <person name="Roux S."/>
            <person name="Paez-Espino D."/>
            <person name="Jungbluth S."/>
            <person name="Walsh D.A."/>
            <person name="Denef V.J."/>
            <person name="McMahon K.D."/>
            <person name="Konstantinidis K.T."/>
            <person name="Eloe-Fadrosh E.A."/>
            <person name="Kyrpides N.C."/>
            <person name="Woyke T."/>
        </authorList>
    </citation>
    <scope>NUCLEOTIDE SEQUENCE</scope>
    <source>
        <strain evidence="1">GVMAG-M-3300025860-25</strain>
    </source>
</reference>
<proteinExistence type="predicted"/>
<name>A0A6C0JCJ1_9ZZZZ</name>
<dbReference type="EMBL" id="MN740338">
    <property type="protein sequence ID" value="QHU01334.1"/>
    <property type="molecule type" value="Genomic_DNA"/>
</dbReference>
<protein>
    <submittedName>
        <fullName evidence="1">Uncharacterized protein</fullName>
    </submittedName>
</protein>
<sequence>MRLKRELYKKEQEEICDKIIEILDLPETNTITLYELDNDKEKQEKIIELIQDIRKYFSFNSIKAVGEPHRIKRPWLSIIKQITKLKYTITTKDHRIKIGDKVVRSILYRIIPLSCKL</sequence>